<organism evidence="2 3">
    <name type="scientific">Pseudodesulfovibrio cashew</name>
    <dbReference type="NCBI Taxonomy" id="2678688"/>
    <lineage>
        <taxon>Bacteria</taxon>
        <taxon>Pseudomonadati</taxon>
        <taxon>Thermodesulfobacteriota</taxon>
        <taxon>Desulfovibrionia</taxon>
        <taxon>Desulfovibrionales</taxon>
        <taxon>Desulfovibrionaceae</taxon>
    </lineage>
</organism>
<accession>A0A6I6JM06</accession>
<dbReference type="Proteomes" id="UP000428328">
    <property type="component" value="Chromosome"/>
</dbReference>
<sequence>MGILTKLIIILGLVFLITGMFTKSKAERVAKRNRTTNMLLVAIVVLLAVSLAINLYTRFYQ</sequence>
<feature type="transmembrane region" description="Helical" evidence="1">
    <location>
        <begin position="36"/>
        <end position="56"/>
    </location>
</feature>
<dbReference type="EMBL" id="CP046400">
    <property type="protein sequence ID" value="QGY41970.1"/>
    <property type="molecule type" value="Genomic_DNA"/>
</dbReference>
<evidence type="ECO:0000313" key="2">
    <source>
        <dbReference type="EMBL" id="QGY41970.1"/>
    </source>
</evidence>
<proteinExistence type="predicted"/>
<gene>
    <name evidence="2" type="ORF">GM415_03105</name>
</gene>
<reference evidence="2 3" key="1">
    <citation type="submission" date="2019-11" db="EMBL/GenBank/DDBJ databases">
        <authorList>
            <person name="Zheng R.K."/>
            <person name="Sun C.M."/>
        </authorList>
    </citation>
    <scope>NUCLEOTIDE SEQUENCE [LARGE SCALE GENOMIC DNA]</scope>
    <source>
        <strain evidence="2 3">SRB007</strain>
    </source>
</reference>
<protein>
    <submittedName>
        <fullName evidence="2">Uncharacterized protein</fullName>
    </submittedName>
</protein>
<dbReference type="AlphaFoldDB" id="A0A6I6JM06"/>
<keyword evidence="1" id="KW-0812">Transmembrane</keyword>
<keyword evidence="3" id="KW-1185">Reference proteome</keyword>
<keyword evidence="1" id="KW-0472">Membrane</keyword>
<evidence type="ECO:0000256" key="1">
    <source>
        <dbReference type="SAM" id="Phobius"/>
    </source>
</evidence>
<evidence type="ECO:0000313" key="3">
    <source>
        <dbReference type="Proteomes" id="UP000428328"/>
    </source>
</evidence>
<keyword evidence="1" id="KW-1133">Transmembrane helix</keyword>
<name>A0A6I6JM06_9BACT</name>
<dbReference type="KEGG" id="psel:GM415_03105"/>